<dbReference type="RefSeq" id="WP_110432340.1">
    <property type="nucleotide sequence ID" value="NZ_QGLR01000002.1"/>
</dbReference>
<keyword evidence="1" id="KW-0812">Transmembrane</keyword>
<protein>
    <submittedName>
        <fullName evidence="2">Uncharacterized protein</fullName>
    </submittedName>
</protein>
<evidence type="ECO:0000313" key="2">
    <source>
        <dbReference type="EMBL" id="PXZ08701.1"/>
    </source>
</evidence>
<keyword evidence="3" id="KW-1185">Reference proteome</keyword>
<organism evidence="2 3">
    <name type="scientific">Gilliamella apicola</name>
    <dbReference type="NCBI Taxonomy" id="1196095"/>
    <lineage>
        <taxon>Bacteria</taxon>
        <taxon>Pseudomonadati</taxon>
        <taxon>Pseudomonadota</taxon>
        <taxon>Gammaproteobacteria</taxon>
        <taxon>Orbales</taxon>
        <taxon>Orbaceae</taxon>
        <taxon>Gilliamella</taxon>
    </lineage>
</organism>
<gene>
    <name evidence="2" type="ORF">DKK70_00895</name>
</gene>
<evidence type="ECO:0000313" key="3">
    <source>
        <dbReference type="Proteomes" id="UP000247932"/>
    </source>
</evidence>
<name>A0A2V4EC88_9GAMM</name>
<sequence>MKINKKYLVALLFTCFILSICLFVCYIAVIFLLSIYFYLMYGDFLFKVEDIYIACKLGAVGIPIGIGIWYLEYRRMRINIYGK</sequence>
<dbReference type="Proteomes" id="UP000247932">
    <property type="component" value="Unassembled WGS sequence"/>
</dbReference>
<feature type="transmembrane region" description="Helical" evidence="1">
    <location>
        <begin position="7"/>
        <end position="39"/>
    </location>
</feature>
<evidence type="ECO:0000256" key="1">
    <source>
        <dbReference type="SAM" id="Phobius"/>
    </source>
</evidence>
<accession>A0A2V4EC88</accession>
<comment type="caution">
    <text evidence="2">The sequence shown here is derived from an EMBL/GenBank/DDBJ whole genome shotgun (WGS) entry which is preliminary data.</text>
</comment>
<keyword evidence="1" id="KW-1133">Transmembrane helix</keyword>
<proteinExistence type="predicted"/>
<keyword evidence="1" id="KW-0472">Membrane</keyword>
<dbReference type="AlphaFoldDB" id="A0A2V4EC88"/>
<dbReference type="OrthoDB" id="6465341at2"/>
<dbReference type="EMBL" id="QGLR01000002">
    <property type="protein sequence ID" value="PXZ08701.1"/>
    <property type="molecule type" value="Genomic_DNA"/>
</dbReference>
<reference evidence="2 3" key="1">
    <citation type="submission" date="2018-05" db="EMBL/GenBank/DDBJ databases">
        <title>Reference genomes for bee gut microbiota database.</title>
        <authorList>
            <person name="Ellegaard K.M."/>
        </authorList>
    </citation>
    <scope>NUCLEOTIDE SEQUENCE [LARGE SCALE GENOMIC DNA]</scope>
    <source>
        <strain evidence="2 3">ESL0182</strain>
    </source>
</reference>
<feature type="transmembrane region" description="Helical" evidence="1">
    <location>
        <begin position="51"/>
        <end position="71"/>
    </location>
</feature>